<dbReference type="Gene3D" id="3.40.50.2020">
    <property type="match status" value="1"/>
</dbReference>
<dbReference type="Proteomes" id="UP000000378">
    <property type="component" value="Chromosome"/>
</dbReference>
<evidence type="ECO:0000259" key="3">
    <source>
        <dbReference type="Pfam" id="PF00156"/>
    </source>
</evidence>
<keyword evidence="1" id="KW-0808">Transferase</keyword>
<dbReference type="EMBL" id="CP002048">
    <property type="protein sequence ID" value="ADI03106.1"/>
    <property type="molecule type" value="Genomic_DNA"/>
</dbReference>
<name>D7CKC2_SYNLT</name>
<dbReference type="PANTHER" id="PTHR11907">
    <property type="entry name" value="AMIDOPHOSPHORIBOSYLTRANSFERASE"/>
    <property type="match status" value="1"/>
</dbReference>
<evidence type="ECO:0000313" key="5">
    <source>
        <dbReference type="Proteomes" id="UP000000378"/>
    </source>
</evidence>
<feature type="domain" description="Phosphoribosyltransferase" evidence="3">
    <location>
        <begin position="6"/>
        <end position="192"/>
    </location>
</feature>
<dbReference type="KEGG" id="slp:Slip_2370"/>
<sequence length="208" mass="22917">MFRNRKEAGEQLAEFLREKEADFDLVLGIPRGGVVVAYPIAQKYGCPLDVVIARKIGSPSDPEYAIGAVTPDGEILVDENLLMFLHLDKNQFEQAAKHVHQEINWRLTAYRGGRPALSIEGKRVLLVDDGIATGFTVRAAIAYLRRQGASYIAVATPVAAPDTYSSLKRLADDVFCLHVPSVFYAVGQFYEDFSATSDQEVISLLQAI</sequence>
<dbReference type="SUPFAM" id="SSF53271">
    <property type="entry name" value="PRTase-like"/>
    <property type="match status" value="1"/>
</dbReference>
<organism evidence="4 5">
    <name type="scientific">Syntrophothermus lipocalidus (strain DSM 12680 / TGB-C1)</name>
    <dbReference type="NCBI Taxonomy" id="643648"/>
    <lineage>
        <taxon>Bacteria</taxon>
        <taxon>Bacillati</taxon>
        <taxon>Bacillota</taxon>
        <taxon>Clostridia</taxon>
        <taxon>Eubacteriales</taxon>
        <taxon>Syntrophomonadaceae</taxon>
        <taxon>Syntrophothermus</taxon>
    </lineage>
</organism>
<dbReference type="Pfam" id="PF00156">
    <property type="entry name" value="Pribosyltran"/>
    <property type="match status" value="1"/>
</dbReference>
<dbReference type="AlphaFoldDB" id="D7CKC2"/>
<accession>D7CKC2</accession>
<dbReference type="CDD" id="cd06223">
    <property type="entry name" value="PRTases_typeI"/>
    <property type="match status" value="1"/>
</dbReference>
<dbReference type="eggNOG" id="COG1926">
    <property type="taxonomic scope" value="Bacteria"/>
</dbReference>
<dbReference type="InterPro" id="IPR029057">
    <property type="entry name" value="PRTase-like"/>
</dbReference>
<dbReference type="InterPro" id="IPR000836">
    <property type="entry name" value="PRTase_dom"/>
</dbReference>
<keyword evidence="2" id="KW-0315">Glutamine amidotransferase</keyword>
<reference evidence="4 5" key="2">
    <citation type="journal article" date="2010" name="Stand. Genomic Sci.">
        <title>Complete genome sequence of Syntrophothermus lipocalidus type strain (TGB-C1).</title>
        <authorList>
            <person name="Djao O.D."/>
            <person name="Zhang X."/>
            <person name="Lucas S."/>
            <person name="Lapidus A."/>
            <person name="Del Rio T.G."/>
            <person name="Nolan M."/>
            <person name="Tice H."/>
            <person name="Cheng J.F."/>
            <person name="Han C."/>
            <person name="Tapia R."/>
            <person name="Goodwin L."/>
            <person name="Pitluck S."/>
            <person name="Liolios K."/>
            <person name="Ivanova N."/>
            <person name="Mavromatis K."/>
            <person name="Mikhailova N."/>
            <person name="Ovchinnikova G."/>
            <person name="Pati A."/>
            <person name="Brambilla E."/>
            <person name="Chen A."/>
            <person name="Palaniappan K."/>
            <person name="Land M."/>
            <person name="Hauser L."/>
            <person name="Chang Y.J."/>
            <person name="Jeffries C.D."/>
            <person name="Rohde M."/>
            <person name="Sikorski J."/>
            <person name="Spring S."/>
            <person name="Goker M."/>
            <person name="Detter J.C."/>
            <person name="Woyke T."/>
            <person name="Bristow J."/>
            <person name="Eisen J.A."/>
            <person name="Markowitz V."/>
            <person name="Hugenholtz P."/>
            <person name="Kyrpides N.C."/>
            <person name="Klenk H.P."/>
        </authorList>
    </citation>
    <scope>NUCLEOTIDE SEQUENCE [LARGE SCALE GENOMIC DNA]</scope>
    <source>
        <strain evidence="5">DSM 12680 / TGB-C1</strain>
    </source>
</reference>
<gene>
    <name evidence="4" type="ordered locus">Slip_2370</name>
</gene>
<dbReference type="STRING" id="643648.Slip_2370"/>
<dbReference type="OrthoDB" id="9810066at2"/>
<keyword evidence="4" id="KW-0328">Glycosyltransferase</keyword>
<dbReference type="GO" id="GO:0016757">
    <property type="term" value="F:glycosyltransferase activity"/>
    <property type="evidence" value="ECO:0007669"/>
    <property type="project" value="UniProtKB-KW"/>
</dbReference>
<keyword evidence="5" id="KW-1185">Reference proteome</keyword>
<dbReference type="Gene3D" id="3.30.1310.20">
    <property type="entry name" value="PRTase-like"/>
    <property type="match status" value="1"/>
</dbReference>
<protein>
    <submittedName>
        <fullName evidence="4">Phosphoribosyltransferase</fullName>
    </submittedName>
</protein>
<dbReference type="RefSeq" id="WP_013176508.1">
    <property type="nucleotide sequence ID" value="NC_014220.1"/>
</dbReference>
<proteinExistence type="predicted"/>
<evidence type="ECO:0000313" key="4">
    <source>
        <dbReference type="EMBL" id="ADI03106.1"/>
    </source>
</evidence>
<evidence type="ECO:0000256" key="1">
    <source>
        <dbReference type="ARBA" id="ARBA00022679"/>
    </source>
</evidence>
<dbReference type="HOGENOM" id="CLU_083583_0_0_9"/>
<evidence type="ECO:0000256" key="2">
    <source>
        <dbReference type="ARBA" id="ARBA00022962"/>
    </source>
</evidence>
<reference evidence="5" key="1">
    <citation type="journal article" date="2010" name="Stand. Genomic Sci.">
        <title>Complete genome sequence of Syntrophothermus lipocalidus type strain (TGB-C1T).</title>
        <authorList>
            <consortium name="US DOE Joint Genome Institute (JGI-PGF)"/>
            <person name="Djao O."/>
            <person name="Zhang X."/>
            <person name="Lucas S."/>
            <person name="Lapidus A."/>
            <person name="Glavina Del Rio T."/>
            <person name="Nolan M."/>
            <person name="Tice H."/>
            <person name="Cheng J."/>
            <person name="Han C."/>
            <person name="Tapia R."/>
            <person name="Goodwin L."/>
            <person name="Pitluck S."/>
            <person name="Liolios K."/>
            <person name="Ivanova N."/>
            <person name="Mavromatis K."/>
            <person name="Mikhailova N."/>
            <person name="Ovchinnikova G."/>
            <person name="Pati A."/>
            <person name="Brambilla E."/>
            <person name="Chen A."/>
            <person name="Palaniappan K."/>
            <person name="Land M."/>
            <person name="Hauser L."/>
            <person name="Chang Y."/>
            <person name="Jeffries C."/>
            <person name="Rohde M."/>
            <person name="Sikorski J."/>
            <person name="Spring S."/>
            <person name="Goker M."/>
            <person name="Detter J."/>
            <person name="Woyke T."/>
            <person name="Bristow J."/>
            <person name="Eisen J."/>
            <person name="Markowitz V."/>
            <person name="Hugenholtz P."/>
            <person name="Kyrpides N."/>
            <person name="Klenk H."/>
        </authorList>
    </citation>
    <scope>NUCLEOTIDE SEQUENCE [LARGE SCALE GENOMIC DNA]</scope>
    <source>
        <strain evidence="5">DSM 12680 / TGB-C1</strain>
    </source>
</reference>